<keyword evidence="2" id="KW-1185">Reference proteome</keyword>
<dbReference type="Gramene" id="OE9A052508T1">
    <property type="protein sequence ID" value="OE9A052508C1"/>
    <property type="gene ID" value="OE9A052508"/>
</dbReference>
<reference evidence="1 2" key="1">
    <citation type="submission" date="2019-12" db="EMBL/GenBank/DDBJ databases">
        <authorList>
            <person name="Alioto T."/>
            <person name="Alioto T."/>
            <person name="Gomez Garrido J."/>
        </authorList>
    </citation>
    <scope>NUCLEOTIDE SEQUENCE [LARGE SCALE GENOMIC DNA]</scope>
</reference>
<protein>
    <submittedName>
        <fullName evidence="1">Uncharacterized protein</fullName>
    </submittedName>
</protein>
<gene>
    <name evidence="1" type="ORF">OLEA9_A052508</name>
</gene>
<sequence length="91" mass="10562">MKGKESEEKSKFSHHLTWSSSTAREKLYTCEVHIRRIFDWQTQFLPPFTLVFVELPIFGQKPTPANQKIWRPLEGSNSISPTISMGYSSMK</sequence>
<name>A0A8S0UHY3_OLEEU</name>
<feature type="non-terminal residue" evidence="1">
    <location>
        <position position="91"/>
    </location>
</feature>
<evidence type="ECO:0000313" key="2">
    <source>
        <dbReference type="Proteomes" id="UP000594638"/>
    </source>
</evidence>
<dbReference type="Proteomes" id="UP000594638">
    <property type="component" value="Unassembled WGS sequence"/>
</dbReference>
<evidence type="ECO:0000313" key="1">
    <source>
        <dbReference type="EMBL" id="CAA3017979.1"/>
    </source>
</evidence>
<proteinExistence type="predicted"/>
<dbReference type="AlphaFoldDB" id="A0A8S0UHY3"/>
<accession>A0A8S0UHY3</accession>
<dbReference type="EMBL" id="CACTIH010007765">
    <property type="protein sequence ID" value="CAA3017979.1"/>
    <property type="molecule type" value="Genomic_DNA"/>
</dbReference>
<comment type="caution">
    <text evidence="1">The sequence shown here is derived from an EMBL/GenBank/DDBJ whole genome shotgun (WGS) entry which is preliminary data.</text>
</comment>
<organism evidence="1 2">
    <name type="scientific">Olea europaea subsp. europaea</name>
    <dbReference type="NCBI Taxonomy" id="158383"/>
    <lineage>
        <taxon>Eukaryota</taxon>
        <taxon>Viridiplantae</taxon>
        <taxon>Streptophyta</taxon>
        <taxon>Embryophyta</taxon>
        <taxon>Tracheophyta</taxon>
        <taxon>Spermatophyta</taxon>
        <taxon>Magnoliopsida</taxon>
        <taxon>eudicotyledons</taxon>
        <taxon>Gunneridae</taxon>
        <taxon>Pentapetalae</taxon>
        <taxon>asterids</taxon>
        <taxon>lamiids</taxon>
        <taxon>Lamiales</taxon>
        <taxon>Oleaceae</taxon>
        <taxon>Oleeae</taxon>
        <taxon>Olea</taxon>
    </lineage>
</organism>